<feature type="domain" description="Transcription factor CBF/NF-Y/archaeal histone" evidence="4">
    <location>
        <begin position="11"/>
        <end position="73"/>
    </location>
</feature>
<dbReference type="Pfam" id="PF00808">
    <property type="entry name" value="CBFD_NFYB_HMF"/>
    <property type="match status" value="1"/>
</dbReference>
<dbReference type="InterPro" id="IPR003958">
    <property type="entry name" value="CBFA_NFYB_domain"/>
</dbReference>
<comment type="subcellular location">
    <subcellularLocation>
        <location evidence="1">Nucleus</location>
    </subcellularLocation>
</comment>
<evidence type="ECO:0000256" key="2">
    <source>
        <dbReference type="ARBA" id="ARBA00023242"/>
    </source>
</evidence>
<dbReference type="GeneID" id="42006114"/>
<dbReference type="CDD" id="cd22906">
    <property type="entry name" value="HFD_DRAP1"/>
    <property type="match status" value="1"/>
</dbReference>
<dbReference type="GO" id="GO:0016251">
    <property type="term" value="F:RNA polymerase II general transcription initiation factor activity"/>
    <property type="evidence" value="ECO:0007669"/>
    <property type="project" value="TreeGrafter"/>
</dbReference>
<dbReference type="Gene3D" id="1.10.20.10">
    <property type="entry name" value="Histone, subunit A"/>
    <property type="match status" value="1"/>
</dbReference>
<dbReference type="EMBL" id="QEAO01000038">
    <property type="protein sequence ID" value="TPX31872.1"/>
    <property type="molecule type" value="Genomic_DNA"/>
</dbReference>
<feature type="compositionally biased region" description="Basic residues" evidence="3">
    <location>
        <begin position="107"/>
        <end position="117"/>
    </location>
</feature>
<accession>A0A507BWP2</accession>
<proteinExistence type="predicted"/>
<dbReference type="PANTHER" id="PTHR10252:SF5">
    <property type="entry name" value="DR1-ASSOCIATED COREPRESSOR"/>
    <property type="match status" value="1"/>
</dbReference>
<comment type="caution">
    <text evidence="5">The sequence shown here is derived from an EMBL/GenBank/DDBJ whole genome shotgun (WGS) entry which is preliminary data.</text>
</comment>
<reference evidence="5 6" key="1">
    <citation type="journal article" date="2019" name="Sci. Rep.">
        <title>Comparative genomics of chytrid fungi reveal insights into the obligate biotrophic and pathogenic lifestyle of Synchytrium endobioticum.</title>
        <authorList>
            <person name="van de Vossenberg B.T.L.H."/>
            <person name="Warris S."/>
            <person name="Nguyen H.D.T."/>
            <person name="van Gent-Pelzer M.P.E."/>
            <person name="Joly D.L."/>
            <person name="van de Geest H.C."/>
            <person name="Bonants P.J.M."/>
            <person name="Smith D.S."/>
            <person name="Levesque C.A."/>
            <person name="van der Lee T.A.J."/>
        </authorList>
    </citation>
    <scope>NUCLEOTIDE SEQUENCE [LARGE SCALE GENOMIC DNA]</scope>
    <source>
        <strain evidence="5 6">JEL517</strain>
    </source>
</reference>
<dbReference type="InterPro" id="IPR009072">
    <property type="entry name" value="Histone-fold"/>
</dbReference>
<keyword evidence="2" id="KW-0539">Nucleus</keyword>
<dbReference type="Proteomes" id="UP000319731">
    <property type="component" value="Unassembled WGS sequence"/>
</dbReference>
<evidence type="ECO:0000313" key="6">
    <source>
        <dbReference type="Proteomes" id="UP000319731"/>
    </source>
</evidence>
<feature type="region of interest" description="Disordered" evidence="3">
    <location>
        <begin position="90"/>
        <end position="171"/>
    </location>
</feature>
<dbReference type="AlphaFoldDB" id="A0A507BWP2"/>
<dbReference type="STRING" id="1806994.A0A507BWP2"/>
<protein>
    <recommendedName>
        <fullName evidence="4">Transcription factor CBF/NF-Y/archaeal histone domain-containing protein</fullName>
    </recommendedName>
</protein>
<evidence type="ECO:0000313" key="5">
    <source>
        <dbReference type="EMBL" id="TPX31872.1"/>
    </source>
</evidence>
<sequence>MPPKKGGNKTRFPQARIKRIMRIDEEVGKVAQATPILISKAVEMFLETVVEEMCKVTQSKNAKRVTPAHLKQTIMAQERFDFLREKVQNLADTPGTELPAQEDGDPKKKKKKASAKKPKQEGGEPSKPTKPRKSKAAVPTSDSQGEEDVALTLPPPPLNAPKPAGTLPYEAPQAVMAINRILEDEEDYDD</sequence>
<dbReference type="GO" id="GO:0001046">
    <property type="term" value="F:core promoter sequence-specific DNA binding"/>
    <property type="evidence" value="ECO:0007669"/>
    <property type="project" value="TreeGrafter"/>
</dbReference>
<organism evidence="5 6">
    <name type="scientific">Synchytrium microbalum</name>
    <dbReference type="NCBI Taxonomy" id="1806994"/>
    <lineage>
        <taxon>Eukaryota</taxon>
        <taxon>Fungi</taxon>
        <taxon>Fungi incertae sedis</taxon>
        <taxon>Chytridiomycota</taxon>
        <taxon>Chytridiomycota incertae sedis</taxon>
        <taxon>Chytridiomycetes</taxon>
        <taxon>Synchytriales</taxon>
        <taxon>Synchytriaceae</taxon>
        <taxon>Synchytrium</taxon>
    </lineage>
</organism>
<evidence type="ECO:0000256" key="1">
    <source>
        <dbReference type="ARBA" id="ARBA00004123"/>
    </source>
</evidence>
<dbReference type="GO" id="GO:0046982">
    <property type="term" value="F:protein heterodimerization activity"/>
    <property type="evidence" value="ECO:0007669"/>
    <property type="project" value="InterPro"/>
</dbReference>
<dbReference type="OrthoDB" id="653904at2759"/>
<dbReference type="InterPro" id="IPR050568">
    <property type="entry name" value="Transcr_DNA_Rep_Reg"/>
</dbReference>
<evidence type="ECO:0000259" key="4">
    <source>
        <dbReference type="Pfam" id="PF00808"/>
    </source>
</evidence>
<dbReference type="GO" id="GO:0017054">
    <property type="term" value="C:negative cofactor 2 complex"/>
    <property type="evidence" value="ECO:0007669"/>
    <property type="project" value="TreeGrafter"/>
</dbReference>
<keyword evidence="6" id="KW-1185">Reference proteome</keyword>
<dbReference type="RefSeq" id="XP_031023203.1">
    <property type="nucleotide sequence ID" value="XM_031170817.1"/>
</dbReference>
<evidence type="ECO:0000256" key="3">
    <source>
        <dbReference type="SAM" id="MobiDB-lite"/>
    </source>
</evidence>
<name>A0A507BWP2_9FUNG</name>
<dbReference type="PANTHER" id="PTHR10252">
    <property type="entry name" value="HISTONE-LIKE TRANSCRIPTION FACTOR CCAAT-RELATED"/>
    <property type="match status" value="1"/>
</dbReference>
<dbReference type="SUPFAM" id="SSF47113">
    <property type="entry name" value="Histone-fold"/>
    <property type="match status" value="1"/>
</dbReference>
<gene>
    <name evidence="5" type="ORF">SmJEL517_g04889</name>
</gene>